<dbReference type="AlphaFoldDB" id="A0AAV4CYR6"/>
<dbReference type="Proteomes" id="UP000735302">
    <property type="component" value="Unassembled WGS sequence"/>
</dbReference>
<reference evidence="2 3" key="1">
    <citation type="journal article" date="2021" name="Elife">
        <title>Chloroplast acquisition without the gene transfer in kleptoplastic sea slugs, Plakobranchus ocellatus.</title>
        <authorList>
            <person name="Maeda T."/>
            <person name="Takahashi S."/>
            <person name="Yoshida T."/>
            <person name="Shimamura S."/>
            <person name="Takaki Y."/>
            <person name="Nagai Y."/>
            <person name="Toyoda A."/>
            <person name="Suzuki Y."/>
            <person name="Arimoto A."/>
            <person name="Ishii H."/>
            <person name="Satoh N."/>
            <person name="Nishiyama T."/>
            <person name="Hasebe M."/>
            <person name="Maruyama T."/>
            <person name="Minagawa J."/>
            <person name="Obokata J."/>
            <person name="Shigenobu S."/>
        </authorList>
    </citation>
    <scope>NUCLEOTIDE SEQUENCE [LARGE SCALE GENOMIC DNA]</scope>
</reference>
<evidence type="ECO:0000313" key="2">
    <source>
        <dbReference type="EMBL" id="GFO37076.1"/>
    </source>
</evidence>
<keyword evidence="3" id="KW-1185">Reference proteome</keyword>
<name>A0AAV4CYR6_9GAST</name>
<evidence type="ECO:0000256" key="1">
    <source>
        <dbReference type="SAM" id="MobiDB-lite"/>
    </source>
</evidence>
<sequence>MVSLFYYYYYFLQLAPLEHGYVLPWHRQQASNLKPKQKSPLQVKGLVCQLLRYQSTGREREDGAQILYCTLHFVDLASPQKGDLTLSGPPSGRGADDEARTRERRVPA</sequence>
<evidence type="ECO:0000313" key="3">
    <source>
        <dbReference type="Proteomes" id="UP000735302"/>
    </source>
</evidence>
<dbReference type="EMBL" id="BLXT01007171">
    <property type="protein sequence ID" value="GFO37076.1"/>
    <property type="molecule type" value="Genomic_DNA"/>
</dbReference>
<gene>
    <name evidence="2" type="ORF">PoB_006358100</name>
</gene>
<proteinExistence type="predicted"/>
<feature type="region of interest" description="Disordered" evidence="1">
    <location>
        <begin position="80"/>
        <end position="108"/>
    </location>
</feature>
<feature type="compositionally biased region" description="Basic and acidic residues" evidence="1">
    <location>
        <begin position="94"/>
        <end position="108"/>
    </location>
</feature>
<protein>
    <submittedName>
        <fullName evidence="2">Uncharacterized protein</fullName>
    </submittedName>
</protein>
<organism evidence="2 3">
    <name type="scientific">Plakobranchus ocellatus</name>
    <dbReference type="NCBI Taxonomy" id="259542"/>
    <lineage>
        <taxon>Eukaryota</taxon>
        <taxon>Metazoa</taxon>
        <taxon>Spiralia</taxon>
        <taxon>Lophotrochozoa</taxon>
        <taxon>Mollusca</taxon>
        <taxon>Gastropoda</taxon>
        <taxon>Heterobranchia</taxon>
        <taxon>Euthyneura</taxon>
        <taxon>Panpulmonata</taxon>
        <taxon>Sacoglossa</taxon>
        <taxon>Placobranchoidea</taxon>
        <taxon>Plakobranchidae</taxon>
        <taxon>Plakobranchus</taxon>
    </lineage>
</organism>
<accession>A0AAV4CYR6</accession>
<comment type="caution">
    <text evidence="2">The sequence shown here is derived from an EMBL/GenBank/DDBJ whole genome shotgun (WGS) entry which is preliminary data.</text>
</comment>